<feature type="domain" description="C2H2-type" evidence="6">
    <location>
        <begin position="397"/>
        <end position="427"/>
    </location>
</feature>
<keyword evidence="4" id="KW-0862">Zinc</keyword>
<dbReference type="SMART" id="SM00355">
    <property type="entry name" value="ZnF_C2H2"/>
    <property type="match status" value="10"/>
</dbReference>
<evidence type="ECO:0000313" key="7">
    <source>
        <dbReference type="EMBL" id="JAS29617.1"/>
    </source>
</evidence>
<dbReference type="Pfam" id="PF00096">
    <property type="entry name" value="zf-C2H2"/>
    <property type="match status" value="2"/>
</dbReference>
<gene>
    <name evidence="7" type="ORF">g.11790</name>
</gene>
<evidence type="ECO:0000256" key="3">
    <source>
        <dbReference type="ARBA" id="ARBA00022771"/>
    </source>
</evidence>
<organism evidence="7">
    <name type="scientific">Clastoptera arizonana</name>
    <name type="common">Arizona spittle bug</name>
    <dbReference type="NCBI Taxonomy" id="38151"/>
    <lineage>
        <taxon>Eukaryota</taxon>
        <taxon>Metazoa</taxon>
        <taxon>Ecdysozoa</taxon>
        <taxon>Arthropoda</taxon>
        <taxon>Hexapoda</taxon>
        <taxon>Insecta</taxon>
        <taxon>Pterygota</taxon>
        <taxon>Neoptera</taxon>
        <taxon>Paraneoptera</taxon>
        <taxon>Hemiptera</taxon>
        <taxon>Auchenorrhyncha</taxon>
        <taxon>Cercopoidea</taxon>
        <taxon>Clastopteridae</taxon>
        <taxon>Clastoptera</taxon>
    </lineage>
</organism>
<dbReference type="EMBL" id="GEDC01007681">
    <property type="protein sequence ID" value="JAS29617.1"/>
    <property type="molecule type" value="Transcribed_RNA"/>
</dbReference>
<dbReference type="PANTHER" id="PTHR24409">
    <property type="entry name" value="ZINC FINGER PROTEIN 142"/>
    <property type="match status" value="1"/>
</dbReference>
<dbReference type="GO" id="GO:0000981">
    <property type="term" value="F:DNA-binding transcription factor activity, RNA polymerase II-specific"/>
    <property type="evidence" value="ECO:0007669"/>
    <property type="project" value="TreeGrafter"/>
</dbReference>
<feature type="domain" description="C2H2-type" evidence="6">
    <location>
        <begin position="188"/>
        <end position="217"/>
    </location>
</feature>
<evidence type="ECO:0000256" key="2">
    <source>
        <dbReference type="ARBA" id="ARBA00022737"/>
    </source>
</evidence>
<evidence type="ECO:0000256" key="1">
    <source>
        <dbReference type="ARBA" id="ARBA00022723"/>
    </source>
</evidence>
<protein>
    <recommendedName>
        <fullName evidence="6">C2H2-type domain-containing protein</fullName>
    </recommendedName>
</protein>
<keyword evidence="3 5" id="KW-0863">Zinc-finger</keyword>
<evidence type="ECO:0000256" key="4">
    <source>
        <dbReference type="ARBA" id="ARBA00022833"/>
    </source>
</evidence>
<evidence type="ECO:0000259" key="6">
    <source>
        <dbReference type="PROSITE" id="PS50157"/>
    </source>
</evidence>
<sequence length="563" mass="65191">MEESVSNVSYGSASGSYIIPEILYEDEGTQEDRVDSLNEESLVTTTQSNLSTSDESLYSDEYYTGHRHIKRKRQKGFKNNGSYTLSCEWKNCTFQSTCVDSFQLHVSYHIPQLELRPKDDDEEMYGCLWDFCDFETENTEEAQRHVNYHAHHTNLKAIGREISVQWKLPKCGFGTEFKNILPDVTEPYFCDWLDCGKKFNNLLNYRYHIANHVHNYPVTFKTERCMWRGCRRTFDLKFCLKVHMGSHTKEKACACPTCGGTFASHSKFRDHCFRSTEDSKESFSCDHCLRTFTTKSLLSNHRRLHMNKYKCRFCDMTCANPSVLSVHIRYKHLVTRPFVCLTCGYGTKTMNDLKSHMLTHSSEPVYTCDVCNFSCRSKYTFKKHMIEVHETSKQPIYRCHMPNCEKEFKKGSYLSDHLMKKHLLSWPSGHTRFRYQKQIDGIYRLQTSRFESKEVTKFARQIPNKKLDFSAAFKVSKKNEPKAETVNFVIEEMDDDDSLHDEDDIITENSESQNECTSVNNTQTNVLLSIEDDQGNLLDCSTVTVEENTSSLPAGATIIAAAE</sequence>
<feature type="domain" description="C2H2-type" evidence="6">
    <location>
        <begin position="309"/>
        <end position="337"/>
    </location>
</feature>
<feature type="domain" description="C2H2-type" evidence="6">
    <location>
        <begin position="223"/>
        <end position="252"/>
    </location>
</feature>
<proteinExistence type="predicted"/>
<feature type="domain" description="C2H2-type" evidence="6">
    <location>
        <begin position="338"/>
        <end position="365"/>
    </location>
</feature>
<dbReference type="InterPro" id="IPR013087">
    <property type="entry name" value="Znf_C2H2_type"/>
</dbReference>
<reference evidence="7" key="1">
    <citation type="submission" date="2015-12" db="EMBL/GenBank/DDBJ databases">
        <title>De novo transcriptome assembly of four potential Pierce s Disease insect vectors from Arizona vineyards.</title>
        <authorList>
            <person name="Tassone E.E."/>
        </authorList>
    </citation>
    <scope>NUCLEOTIDE SEQUENCE</scope>
</reference>
<dbReference type="GO" id="GO:0000977">
    <property type="term" value="F:RNA polymerase II transcription regulatory region sequence-specific DNA binding"/>
    <property type="evidence" value="ECO:0007669"/>
    <property type="project" value="TreeGrafter"/>
</dbReference>
<dbReference type="PROSITE" id="PS50157">
    <property type="entry name" value="ZINC_FINGER_C2H2_2"/>
    <property type="match status" value="7"/>
</dbReference>
<name>A0A1B6DVB0_9HEMI</name>
<dbReference type="GO" id="GO:0008270">
    <property type="term" value="F:zinc ion binding"/>
    <property type="evidence" value="ECO:0007669"/>
    <property type="project" value="UniProtKB-KW"/>
</dbReference>
<dbReference type="InterPro" id="IPR036236">
    <property type="entry name" value="Znf_C2H2_sf"/>
</dbReference>
<keyword evidence="2" id="KW-0677">Repeat</keyword>
<dbReference type="SUPFAM" id="SSF57667">
    <property type="entry name" value="beta-beta-alpha zinc fingers"/>
    <property type="match status" value="3"/>
</dbReference>
<dbReference type="AlphaFoldDB" id="A0A1B6DVB0"/>
<accession>A0A1B6DVB0</accession>
<feature type="domain" description="C2H2-type" evidence="6">
    <location>
        <begin position="283"/>
        <end position="310"/>
    </location>
</feature>
<dbReference type="Gene3D" id="3.30.160.60">
    <property type="entry name" value="Classic Zinc Finger"/>
    <property type="match status" value="4"/>
</dbReference>
<dbReference type="PANTHER" id="PTHR24409:SF295">
    <property type="entry name" value="AZ2-RELATED"/>
    <property type="match status" value="1"/>
</dbReference>
<evidence type="ECO:0000256" key="5">
    <source>
        <dbReference type="PROSITE-ProRule" id="PRU00042"/>
    </source>
</evidence>
<dbReference type="PROSITE" id="PS00028">
    <property type="entry name" value="ZINC_FINGER_C2H2_1"/>
    <property type="match status" value="6"/>
</dbReference>
<dbReference type="GO" id="GO:0005634">
    <property type="term" value="C:nucleus"/>
    <property type="evidence" value="ECO:0007669"/>
    <property type="project" value="TreeGrafter"/>
</dbReference>
<feature type="domain" description="C2H2-type" evidence="6">
    <location>
        <begin position="366"/>
        <end position="394"/>
    </location>
</feature>
<keyword evidence="1" id="KW-0479">Metal-binding</keyword>